<proteinExistence type="predicted"/>
<dbReference type="Proteomes" id="UP000016568">
    <property type="component" value="Unassembled WGS sequence"/>
</dbReference>
<comment type="caution">
    <text evidence="2">The sequence shown here is derived from an EMBL/GenBank/DDBJ whole genome shotgun (WGS) entry which is preliminary data.</text>
</comment>
<sequence>MFDHTQNEGGKPALESPPPTIRVHPRERLLSLDAIDGLAECLNVLNLPRRKVVEWLTDTLYGWIEQGGVVLSGEGEAIDIYPGIIDDAHGDDGSAVWISEQRRRAGHVPQRRPRQSMLLRLQLYDAAFRIGMCRSIIAEAEPSRETDAPNA</sequence>
<reference evidence="2 3" key="1">
    <citation type="submission" date="2013-09" db="EMBL/GenBank/DDBJ databases">
        <title>Whole genome shotgun sequence of Novosphingobium tardaugens NBRC 16725.</title>
        <authorList>
            <person name="Isaki S."/>
            <person name="Hosoyama A."/>
            <person name="Tsuchikane K."/>
            <person name="Katsumata H."/>
            <person name="Ando Y."/>
            <person name="Yamazaki S."/>
            <person name="Fujita N."/>
        </authorList>
    </citation>
    <scope>NUCLEOTIDE SEQUENCE [LARGE SCALE GENOMIC DNA]</scope>
    <source>
        <strain evidence="2 3">NBRC 16725</strain>
    </source>
</reference>
<dbReference type="EMBL" id="BASZ01000013">
    <property type="protein sequence ID" value="GAD50985.1"/>
    <property type="molecule type" value="Genomic_DNA"/>
</dbReference>
<keyword evidence="3" id="KW-1185">Reference proteome</keyword>
<evidence type="ECO:0000313" key="3">
    <source>
        <dbReference type="Proteomes" id="UP000016568"/>
    </source>
</evidence>
<dbReference type="RefSeq" id="WP_021691803.1">
    <property type="nucleotide sequence ID" value="NZ_BASZ01000013.1"/>
</dbReference>
<protein>
    <submittedName>
        <fullName evidence="2">Uncharacterized protein</fullName>
    </submittedName>
</protein>
<organism evidence="2 3">
    <name type="scientific">Caenibius tardaugens NBRC 16725</name>
    <dbReference type="NCBI Taxonomy" id="1219035"/>
    <lineage>
        <taxon>Bacteria</taxon>
        <taxon>Pseudomonadati</taxon>
        <taxon>Pseudomonadota</taxon>
        <taxon>Alphaproteobacteria</taxon>
        <taxon>Sphingomonadales</taxon>
        <taxon>Erythrobacteraceae</taxon>
        <taxon>Caenibius</taxon>
    </lineage>
</organism>
<evidence type="ECO:0000256" key="1">
    <source>
        <dbReference type="SAM" id="MobiDB-lite"/>
    </source>
</evidence>
<dbReference type="AlphaFoldDB" id="U2YPW9"/>
<name>U2YPW9_9SPHN</name>
<dbReference type="OrthoDB" id="7595364at2"/>
<accession>U2YPW9</accession>
<feature type="region of interest" description="Disordered" evidence="1">
    <location>
        <begin position="1"/>
        <end position="21"/>
    </location>
</feature>
<gene>
    <name evidence="2" type="ORF">NT2_13_00720</name>
</gene>
<evidence type="ECO:0000313" key="2">
    <source>
        <dbReference type="EMBL" id="GAD50985.1"/>
    </source>
</evidence>
<dbReference type="KEGG" id="ntd:EGO55_19550"/>